<reference evidence="1 2" key="1">
    <citation type="submission" date="2021-07" db="EMBL/GenBank/DDBJ databases">
        <title>Clinical implication of Pseudomonas aeruginosa: further insight on the antimicrobial resistance.</title>
        <authorList>
            <person name="Macori G."/>
            <person name="Fanning S."/>
            <person name="Alqahtani A."/>
        </authorList>
    </citation>
    <scope>NUCLEOTIDE SEQUENCE [LARGE SCALE GENOMIC DNA]</scope>
    <source>
        <strain evidence="1 2">CFS3442</strain>
    </source>
</reference>
<dbReference type="RefSeq" id="WP_197612390.1">
    <property type="nucleotide sequence ID" value="NZ_JAHWBK010000017.1"/>
</dbReference>
<dbReference type="EMBL" id="JAHWBK010000017">
    <property type="protein sequence ID" value="MCV0326709.1"/>
    <property type="molecule type" value="Genomic_DNA"/>
</dbReference>
<evidence type="ECO:0000313" key="1">
    <source>
        <dbReference type="EMBL" id="MCV0326709.1"/>
    </source>
</evidence>
<organism evidence="1 2">
    <name type="scientific">Stenotrophomonas riyadhensis</name>
    <dbReference type="NCBI Taxonomy" id="2859893"/>
    <lineage>
        <taxon>Bacteria</taxon>
        <taxon>Pseudomonadati</taxon>
        <taxon>Pseudomonadota</taxon>
        <taxon>Gammaproteobacteria</taxon>
        <taxon>Lysobacterales</taxon>
        <taxon>Lysobacteraceae</taxon>
        <taxon>Stenotrophomonas</taxon>
    </lineage>
</organism>
<proteinExistence type="predicted"/>
<comment type="caution">
    <text evidence="1">The sequence shown here is derived from an EMBL/GenBank/DDBJ whole genome shotgun (WGS) entry which is preliminary data.</text>
</comment>
<sequence length="214" mass="23975">MKLRQLDLSTTCFAVQPPGAAPFRHTAHHVAEVFMAFLPGIELNRSSKITIGFGPRGEDEIFDGMLGTTSRYIEDFDFARFDSLEAHCKDEALLEALTDVLLSLPGADAVREHIEAARVQTLESGFTSRALVKKLSQRSATHAIRVHRVLGRACGETWYCEIIDRSNGSRVEVPMGDTPGYLDRREFFASSRLDDEAFTVFSRLKRESFRHPLG</sequence>
<name>A0ABT2XL92_9GAMM</name>
<protein>
    <submittedName>
        <fullName evidence="1">Uncharacterized protein</fullName>
    </submittedName>
</protein>
<keyword evidence="2" id="KW-1185">Reference proteome</keyword>
<accession>A0ABT2XL92</accession>
<gene>
    <name evidence="1" type="ORF">KYJ44_20550</name>
</gene>
<evidence type="ECO:0000313" key="2">
    <source>
        <dbReference type="Proteomes" id="UP001208054"/>
    </source>
</evidence>
<dbReference type="Proteomes" id="UP001208054">
    <property type="component" value="Unassembled WGS sequence"/>
</dbReference>